<evidence type="ECO:0000256" key="11">
    <source>
        <dbReference type="SAM" id="MobiDB-lite"/>
    </source>
</evidence>
<evidence type="ECO:0000256" key="8">
    <source>
        <dbReference type="ARBA" id="ARBA00023004"/>
    </source>
</evidence>
<dbReference type="GO" id="GO:0005829">
    <property type="term" value="C:cytosol"/>
    <property type="evidence" value="ECO:0007669"/>
    <property type="project" value="TreeGrafter"/>
</dbReference>
<dbReference type="SFLD" id="SFLDG01114">
    <property type="entry name" value="phosphomethylpyrimidine_syntha"/>
    <property type="match status" value="1"/>
</dbReference>
<evidence type="ECO:0000313" key="12">
    <source>
        <dbReference type="EMBL" id="VAX42352.1"/>
    </source>
</evidence>
<keyword evidence="3" id="KW-0004">4Fe-4S</keyword>
<keyword evidence="7" id="KW-0784">Thiamine biosynthesis</keyword>
<organism evidence="12">
    <name type="scientific">hydrothermal vent metagenome</name>
    <dbReference type="NCBI Taxonomy" id="652676"/>
    <lineage>
        <taxon>unclassified sequences</taxon>
        <taxon>metagenomes</taxon>
        <taxon>ecological metagenomes</taxon>
    </lineage>
</organism>
<dbReference type="Gene3D" id="3.20.20.540">
    <property type="entry name" value="Radical SAM ThiC family, central domain"/>
    <property type="match status" value="1"/>
</dbReference>
<accession>A0A3B1DNK6</accession>
<evidence type="ECO:0000256" key="4">
    <source>
        <dbReference type="ARBA" id="ARBA00022691"/>
    </source>
</evidence>
<dbReference type="Gene3D" id="6.10.250.620">
    <property type="match status" value="1"/>
</dbReference>
<reference evidence="12" key="1">
    <citation type="submission" date="2018-06" db="EMBL/GenBank/DDBJ databases">
        <authorList>
            <person name="Zhirakovskaya E."/>
        </authorList>
    </citation>
    <scope>NUCLEOTIDE SEQUENCE</scope>
</reference>
<dbReference type="GO" id="GO:0070284">
    <property type="term" value="F:phosphomethylpyrimidine synthase activity"/>
    <property type="evidence" value="ECO:0007669"/>
    <property type="project" value="UniProtKB-EC"/>
</dbReference>
<comment type="cofactor">
    <cofactor evidence="1">
        <name>[4Fe-4S] cluster</name>
        <dbReference type="ChEBI" id="CHEBI:49883"/>
    </cofactor>
</comment>
<keyword evidence="8" id="KW-0408">Iron</keyword>
<evidence type="ECO:0000256" key="6">
    <source>
        <dbReference type="ARBA" id="ARBA00022833"/>
    </source>
</evidence>
<dbReference type="InterPro" id="IPR038521">
    <property type="entry name" value="ThiC/Bza_core_dom"/>
</dbReference>
<feature type="compositionally biased region" description="Polar residues" evidence="11">
    <location>
        <begin position="1"/>
        <end position="10"/>
    </location>
</feature>
<dbReference type="FunFam" id="3.20.20.540:FF:000001">
    <property type="entry name" value="Phosphomethylpyrimidine synthase"/>
    <property type="match status" value="1"/>
</dbReference>
<protein>
    <submittedName>
        <fullName evidence="12">Phosphomethylpyrimidine synthase ThiC</fullName>
        <ecNumber evidence="12">4.1.99.17</ecNumber>
    </submittedName>
</protein>
<dbReference type="AlphaFoldDB" id="A0A3B1DNK6"/>
<gene>
    <name evidence="12" type="ORF">MNBD_PLANCTO02-568</name>
</gene>
<dbReference type="EMBL" id="UOGL01000648">
    <property type="protein sequence ID" value="VAX42352.1"/>
    <property type="molecule type" value="Genomic_DNA"/>
</dbReference>
<dbReference type="GO" id="GO:0009228">
    <property type="term" value="P:thiamine biosynthetic process"/>
    <property type="evidence" value="ECO:0007669"/>
    <property type="project" value="UniProtKB-KW"/>
</dbReference>
<keyword evidence="10 12" id="KW-0456">Lyase</keyword>
<evidence type="ECO:0000256" key="1">
    <source>
        <dbReference type="ARBA" id="ARBA00001966"/>
    </source>
</evidence>
<keyword evidence="5" id="KW-0479">Metal-binding</keyword>
<dbReference type="SFLD" id="SFLDS00113">
    <property type="entry name" value="Radical_SAM_Phosphomethylpyrim"/>
    <property type="match status" value="1"/>
</dbReference>
<comment type="function">
    <text evidence="2">Catalyzes the synthesis of the hydroxymethylpyrimidine phosphate (HMP-P) moiety of thiamine from aminoimidazole ribotide (AIR) in a radical S-adenosyl-L-methionine (SAM)-dependent reaction.</text>
</comment>
<evidence type="ECO:0000256" key="3">
    <source>
        <dbReference type="ARBA" id="ARBA00022485"/>
    </source>
</evidence>
<dbReference type="PANTHER" id="PTHR30557:SF1">
    <property type="entry name" value="PHOSPHOMETHYLPYRIMIDINE SYNTHASE, CHLOROPLASTIC"/>
    <property type="match status" value="1"/>
</dbReference>
<dbReference type="InterPro" id="IPR002817">
    <property type="entry name" value="ThiC/BzaA/B"/>
</dbReference>
<evidence type="ECO:0000256" key="10">
    <source>
        <dbReference type="ARBA" id="ARBA00023239"/>
    </source>
</evidence>
<dbReference type="GO" id="GO:0051539">
    <property type="term" value="F:4 iron, 4 sulfur cluster binding"/>
    <property type="evidence" value="ECO:0007669"/>
    <property type="project" value="UniProtKB-KW"/>
</dbReference>
<evidence type="ECO:0000256" key="2">
    <source>
        <dbReference type="ARBA" id="ARBA00003175"/>
    </source>
</evidence>
<evidence type="ECO:0000256" key="9">
    <source>
        <dbReference type="ARBA" id="ARBA00023014"/>
    </source>
</evidence>
<dbReference type="NCBIfam" id="NF009895">
    <property type="entry name" value="PRK13352.1"/>
    <property type="match status" value="1"/>
</dbReference>
<dbReference type="NCBIfam" id="TIGR00190">
    <property type="entry name" value="thiC"/>
    <property type="match status" value="1"/>
</dbReference>
<keyword evidence="6" id="KW-0862">Zinc</keyword>
<feature type="region of interest" description="Disordered" evidence="11">
    <location>
        <begin position="1"/>
        <end position="36"/>
    </location>
</feature>
<dbReference type="InterPro" id="IPR037509">
    <property type="entry name" value="ThiC"/>
</dbReference>
<sequence length="605" mass="66684">MSRQIESNDFTWELPPMGGNPASTKTGTTPNSFANASNIAAGYDGRWTFSSPDTPGMPQPSNQTAWDFMPDNWKRKAGYEENYEQAEAWEPPVGFEPVTQLESARCGIVTPEMVRVAEREPHLTSEQVRDEIAAGRLIIPANKNHLKHQLDPMAIGRASKTKVNANMGASPVSSGTDEEVDKLQWAERWGADTVMDLSTGGDLDECRAAILKNSTVPIGTVPIYSMIIGRKIEDLDAKLILDTLKFQAEQGVDYFTIHAGVLQEHLKYVKDRLIGIVSRGGALLAKWMIVHNKQNIMYTMWEEICDVMRAHDVSFSIGDGLRPGGLADATDIAQLAELQTIGELTERAWRKGIQVMVEGPGHVPFDQIEYNMKLERQLCHGAPFYVLGPLVTDIFPGYDHITSCIGATAAAYHGASMLCYVTPKEHLGLPKKDDVKQGCVAYKIAAHAGDVALGIPGTRDRDDELTKARAALNWEKHFELSFDPDTARAYHDEDLDVDTDFCAMCGHDWCSVRISKEIVQFASGKEADYSWEEATKSAALTSEQQVILEQRGVLSPEEIHQLASKTKENMTATDAPKASCHSDYVDAESAKEMQDKPLPAEANPS</sequence>
<dbReference type="GO" id="GO:0046872">
    <property type="term" value="F:metal ion binding"/>
    <property type="evidence" value="ECO:0007669"/>
    <property type="project" value="UniProtKB-KW"/>
</dbReference>
<evidence type="ECO:0000256" key="5">
    <source>
        <dbReference type="ARBA" id="ARBA00022723"/>
    </source>
</evidence>
<dbReference type="HAMAP" id="MF_00089">
    <property type="entry name" value="ThiC"/>
    <property type="match status" value="1"/>
</dbReference>
<name>A0A3B1DNK6_9ZZZZ</name>
<feature type="compositionally biased region" description="Polar residues" evidence="11">
    <location>
        <begin position="21"/>
        <end position="36"/>
    </location>
</feature>
<dbReference type="EC" id="4.1.99.17" evidence="12"/>
<dbReference type="SFLD" id="SFLDF00407">
    <property type="entry name" value="phosphomethylpyrimidine_syntha"/>
    <property type="match status" value="1"/>
</dbReference>
<evidence type="ECO:0000256" key="7">
    <source>
        <dbReference type="ARBA" id="ARBA00022977"/>
    </source>
</evidence>
<keyword evidence="9" id="KW-0411">Iron-sulfur</keyword>
<dbReference type="Pfam" id="PF01964">
    <property type="entry name" value="ThiC_Rad_SAM"/>
    <property type="match status" value="1"/>
</dbReference>
<keyword evidence="4" id="KW-0949">S-adenosyl-L-methionine</keyword>
<proteinExistence type="inferred from homology"/>
<feature type="region of interest" description="Disordered" evidence="11">
    <location>
        <begin position="564"/>
        <end position="605"/>
    </location>
</feature>
<dbReference type="PANTHER" id="PTHR30557">
    <property type="entry name" value="THIAMINE BIOSYNTHESIS PROTEIN THIC"/>
    <property type="match status" value="1"/>
</dbReference>